<comment type="caution">
    <text evidence="2">The sequence shown here is derived from an EMBL/GenBank/DDBJ whole genome shotgun (WGS) entry which is preliminary data.</text>
</comment>
<evidence type="ECO:0000313" key="2">
    <source>
        <dbReference type="EMBL" id="MYZ46235.1"/>
    </source>
</evidence>
<evidence type="ECO:0000313" key="3">
    <source>
        <dbReference type="Proteomes" id="UP000773614"/>
    </source>
</evidence>
<dbReference type="Pfam" id="PF26354">
    <property type="entry name" value="DMF_alpha"/>
    <property type="match status" value="1"/>
</dbReference>
<dbReference type="RefSeq" id="WP_161138579.1">
    <property type="nucleotide sequence ID" value="NZ_SPKJ01000001.1"/>
</dbReference>
<dbReference type="Proteomes" id="UP000773614">
    <property type="component" value="Unassembled WGS sequence"/>
</dbReference>
<gene>
    <name evidence="2" type="ORF">E4O86_00650</name>
</gene>
<proteinExistence type="predicted"/>
<name>A0A964WRX0_9HYPH</name>
<sequence>MGSASSTGDPVAASLRAFDIAIRARMRGLVTPELIEEHARAPEGPHSRELSAVLNYLRRAPMAGKLAIYAEEPFALYRVVRLSGRRGEAPVFASTEGHATIAAASHAIFLMRIAELMETDR</sequence>
<accession>A0A964WRX0</accession>
<reference evidence="2" key="1">
    <citation type="submission" date="2019-03" db="EMBL/GenBank/DDBJ databases">
        <title>Afifella sp. nov., isolated from activated sludge.</title>
        <authorList>
            <person name="Li Q."/>
            <person name="Liu Y."/>
        </authorList>
    </citation>
    <scope>NUCLEOTIDE SEQUENCE</scope>
    <source>
        <strain evidence="2">L72</strain>
    </source>
</reference>
<keyword evidence="3" id="KW-1185">Reference proteome</keyword>
<feature type="domain" description="N,N-dimethylformamidase alpha subunit" evidence="1">
    <location>
        <begin position="15"/>
        <end position="118"/>
    </location>
</feature>
<organism evidence="2 3">
    <name type="scientific">Propylenella binzhouense</name>
    <dbReference type="NCBI Taxonomy" id="2555902"/>
    <lineage>
        <taxon>Bacteria</taxon>
        <taxon>Pseudomonadati</taxon>
        <taxon>Pseudomonadota</taxon>
        <taxon>Alphaproteobacteria</taxon>
        <taxon>Hyphomicrobiales</taxon>
        <taxon>Propylenellaceae</taxon>
        <taxon>Propylenella</taxon>
    </lineage>
</organism>
<evidence type="ECO:0000259" key="1">
    <source>
        <dbReference type="Pfam" id="PF26354"/>
    </source>
</evidence>
<dbReference type="AlphaFoldDB" id="A0A964WRX0"/>
<dbReference type="InterPro" id="IPR058713">
    <property type="entry name" value="DMF_alpha_dom"/>
</dbReference>
<dbReference type="OrthoDB" id="4546553at2"/>
<protein>
    <recommendedName>
        <fullName evidence="1">N,N-dimethylformamidase alpha subunit domain-containing protein</fullName>
    </recommendedName>
</protein>
<dbReference type="EMBL" id="SPKJ01000001">
    <property type="protein sequence ID" value="MYZ46235.1"/>
    <property type="molecule type" value="Genomic_DNA"/>
</dbReference>